<feature type="region of interest" description="Disordered" evidence="1">
    <location>
        <begin position="145"/>
        <end position="179"/>
    </location>
</feature>
<organism evidence="2 3">
    <name type="scientific">Chaetomidium leptoderma</name>
    <dbReference type="NCBI Taxonomy" id="669021"/>
    <lineage>
        <taxon>Eukaryota</taxon>
        <taxon>Fungi</taxon>
        <taxon>Dikarya</taxon>
        <taxon>Ascomycota</taxon>
        <taxon>Pezizomycotina</taxon>
        <taxon>Sordariomycetes</taxon>
        <taxon>Sordariomycetidae</taxon>
        <taxon>Sordariales</taxon>
        <taxon>Chaetomiaceae</taxon>
        <taxon>Chaetomidium</taxon>
    </lineage>
</organism>
<dbReference type="EMBL" id="MU856933">
    <property type="protein sequence ID" value="KAK4153692.1"/>
    <property type="molecule type" value="Genomic_DNA"/>
</dbReference>
<evidence type="ECO:0000313" key="2">
    <source>
        <dbReference type="EMBL" id="KAK4153692.1"/>
    </source>
</evidence>
<reference evidence="2" key="2">
    <citation type="submission" date="2023-05" db="EMBL/GenBank/DDBJ databases">
        <authorList>
            <consortium name="Lawrence Berkeley National Laboratory"/>
            <person name="Steindorff A."/>
            <person name="Hensen N."/>
            <person name="Bonometti L."/>
            <person name="Westerberg I."/>
            <person name="Brannstrom I.O."/>
            <person name="Guillou S."/>
            <person name="Cros-Aarteil S."/>
            <person name="Calhoun S."/>
            <person name="Haridas S."/>
            <person name="Kuo A."/>
            <person name="Mondo S."/>
            <person name="Pangilinan J."/>
            <person name="Riley R."/>
            <person name="Labutti K."/>
            <person name="Andreopoulos B."/>
            <person name="Lipzen A."/>
            <person name="Chen C."/>
            <person name="Yanf M."/>
            <person name="Daum C."/>
            <person name="Ng V."/>
            <person name="Clum A."/>
            <person name="Ohm R."/>
            <person name="Martin F."/>
            <person name="Silar P."/>
            <person name="Natvig D."/>
            <person name="Lalanne C."/>
            <person name="Gautier V."/>
            <person name="Ament-Velasquez S.L."/>
            <person name="Kruys A."/>
            <person name="Hutchinson M.I."/>
            <person name="Powell A.J."/>
            <person name="Barry K."/>
            <person name="Miller A.N."/>
            <person name="Grigoriev I.V."/>
            <person name="Debuchy R."/>
            <person name="Gladieux P."/>
            <person name="Thoren M.H."/>
            <person name="Johannesson H."/>
        </authorList>
    </citation>
    <scope>NUCLEOTIDE SEQUENCE</scope>
    <source>
        <strain evidence="2">CBS 538.74</strain>
    </source>
</reference>
<dbReference type="AlphaFoldDB" id="A0AAN6VLC0"/>
<accession>A0AAN6VLC0</accession>
<feature type="region of interest" description="Disordered" evidence="1">
    <location>
        <begin position="96"/>
        <end position="118"/>
    </location>
</feature>
<comment type="caution">
    <text evidence="2">The sequence shown here is derived from an EMBL/GenBank/DDBJ whole genome shotgun (WGS) entry which is preliminary data.</text>
</comment>
<evidence type="ECO:0000313" key="3">
    <source>
        <dbReference type="Proteomes" id="UP001302745"/>
    </source>
</evidence>
<protein>
    <submittedName>
        <fullName evidence="2">Uncharacterized protein</fullName>
    </submittedName>
</protein>
<sequence length="228" mass="25611">MSRLLEPDVLPDQASLETSHSRLSIVTSLRHRTSRLFGRNVAVTNTADNTPQAIQPRPLKNRHSWFHSVGARFHRRDHTVLESSESSQDFQVELEECPGRINTPSSPETSPPRSPVRRRFFRSRLRLQSLPTKFRRGGTALFRRASSSSFSDEDKENFPVPTRPTARPADTPNTGSWSSFRSGVQRAVRGMWFDRPGHCAPTVADINGCSEVADGNFRFSDGHGARSE</sequence>
<name>A0AAN6VLC0_9PEZI</name>
<proteinExistence type="predicted"/>
<reference evidence="2" key="1">
    <citation type="journal article" date="2023" name="Mol. Phylogenet. Evol.">
        <title>Genome-scale phylogeny and comparative genomics of the fungal order Sordariales.</title>
        <authorList>
            <person name="Hensen N."/>
            <person name="Bonometti L."/>
            <person name="Westerberg I."/>
            <person name="Brannstrom I.O."/>
            <person name="Guillou S."/>
            <person name="Cros-Aarteil S."/>
            <person name="Calhoun S."/>
            <person name="Haridas S."/>
            <person name="Kuo A."/>
            <person name="Mondo S."/>
            <person name="Pangilinan J."/>
            <person name="Riley R."/>
            <person name="LaButti K."/>
            <person name="Andreopoulos B."/>
            <person name="Lipzen A."/>
            <person name="Chen C."/>
            <person name="Yan M."/>
            <person name="Daum C."/>
            <person name="Ng V."/>
            <person name="Clum A."/>
            <person name="Steindorff A."/>
            <person name="Ohm R.A."/>
            <person name="Martin F."/>
            <person name="Silar P."/>
            <person name="Natvig D.O."/>
            <person name="Lalanne C."/>
            <person name="Gautier V."/>
            <person name="Ament-Velasquez S.L."/>
            <person name="Kruys A."/>
            <person name="Hutchinson M.I."/>
            <person name="Powell A.J."/>
            <person name="Barry K."/>
            <person name="Miller A.N."/>
            <person name="Grigoriev I.V."/>
            <person name="Debuchy R."/>
            <person name="Gladieux P."/>
            <person name="Hiltunen Thoren M."/>
            <person name="Johannesson H."/>
        </authorList>
    </citation>
    <scope>NUCLEOTIDE SEQUENCE</scope>
    <source>
        <strain evidence="2">CBS 538.74</strain>
    </source>
</reference>
<gene>
    <name evidence="2" type="ORF">C8A00DRAFT_15102</name>
</gene>
<dbReference type="Proteomes" id="UP001302745">
    <property type="component" value="Unassembled WGS sequence"/>
</dbReference>
<keyword evidence="3" id="KW-1185">Reference proteome</keyword>
<evidence type="ECO:0000256" key="1">
    <source>
        <dbReference type="SAM" id="MobiDB-lite"/>
    </source>
</evidence>
<feature type="compositionally biased region" description="Low complexity" evidence="1">
    <location>
        <begin position="163"/>
        <end position="174"/>
    </location>
</feature>